<dbReference type="AlphaFoldDB" id="A0A4S4G0N2"/>
<dbReference type="PANTHER" id="PTHR37316">
    <property type="entry name" value="TEICHOIC ACID GLYCEROL-PHOSPHATE PRIMASE"/>
    <property type="match status" value="1"/>
</dbReference>
<dbReference type="EMBL" id="SSTJ01000015">
    <property type="protein sequence ID" value="THG36504.1"/>
    <property type="molecule type" value="Genomic_DNA"/>
</dbReference>
<gene>
    <name evidence="1" type="ORF">E5986_09785</name>
</gene>
<dbReference type="Proteomes" id="UP000308978">
    <property type="component" value="Unassembled WGS sequence"/>
</dbReference>
<dbReference type="InterPro" id="IPR007554">
    <property type="entry name" value="Glycerophosphate_synth"/>
</dbReference>
<dbReference type="SUPFAM" id="SSF53756">
    <property type="entry name" value="UDP-Glycosyltransferase/glycogen phosphorylase"/>
    <property type="match status" value="1"/>
</dbReference>
<comment type="caution">
    <text evidence="1">The sequence shown here is derived from an EMBL/GenBank/DDBJ whole genome shotgun (WGS) entry which is preliminary data.</text>
</comment>
<evidence type="ECO:0000313" key="2">
    <source>
        <dbReference type="Proteomes" id="UP000308978"/>
    </source>
</evidence>
<dbReference type="InterPro" id="IPR051612">
    <property type="entry name" value="Teichoic_Acid_Biosynth"/>
</dbReference>
<keyword evidence="1" id="KW-0808">Transferase</keyword>
<dbReference type="GO" id="GO:0016020">
    <property type="term" value="C:membrane"/>
    <property type="evidence" value="ECO:0007669"/>
    <property type="project" value="InterPro"/>
</dbReference>
<dbReference type="PANTHER" id="PTHR37316:SF1">
    <property type="entry name" value="TEICHOIC ACID GLYCEROL-PHOSPHATE PRIMASE"/>
    <property type="match status" value="1"/>
</dbReference>
<dbReference type="RefSeq" id="WP_136435495.1">
    <property type="nucleotide sequence ID" value="NZ_SSTJ01000015.1"/>
</dbReference>
<accession>A0A4S4G0N2</accession>
<evidence type="ECO:0000313" key="1">
    <source>
        <dbReference type="EMBL" id="THG36504.1"/>
    </source>
</evidence>
<reference evidence="1 2" key="1">
    <citation type="submission" date="2019-04" db="EMBL/GenBank/DDBJ databases">
        <title>Microbes associate with the intestines of laboratory mice.</title>
        <authorList>
            <person name="Navarre W."/>
            <person name="Wong E."/>
            <person name="Huang K.C."/>
            <person name="Tropini C."/>
            <person name="Ng K."/>
            <person name="Yu B."/>
        </authorList>
    </citation>
    <scope>NUCLEOTIDE SEQUENCE [LARGE SCALE GENOMIC DNA]</scope>
    <source>
        <strain evidence="1 2">NM80_B27</strain>
    </source>
</reference>
<dbReference type="Pfam" id="PF04464">
    <property type="entry name" value="Glyphos_transf"/>
    <property type="match status" value="1"/>
</dbReference>
<dbReference type="GO" id="GO:0047355">
    <property type="term" value="F:CDP-glycerol glycerophosphotransferase activity"/>
    <property type="evidence" value="ECO:0007669"/>
    <property type="project" value="InterPro"/>
</dbReference>
<name>A0A4S4G0N2_9ACTN</name>
<protein>
    <submittedName>
        <fullName evidence="1">CDP-glycerol--glycerophosphate glycerophosphotransferase</fullName>
    </submittedName>
</protein>
<proteinExistence type="predicted"/>
<dbReference type="InterPro" id="IPR043148">
    <property type="entry name" value="TagF_C"/>
</dbReference>
<organism evidence="1 2">
    <name type="scientific">Adlercreutzia caecimuris</name>
    <dbReference type="NCBI Taxonomy" id="671266"/>
    <lineage>
        <taxon>Bacteria</taxon>
        <taxon>Bacillati</taxon>
        <taxon>Actinomycetota</taxon>
        <taxon>Coriobacteriia</taxon>
        <taxon>Eggerthellales</taxon>
        <taxon>Eggerthellaceae</taxon>
        <taxon>Adlercreutzia</taxon>
    </lineage>
</organism>
<dbReference type="Gene3D" id="3.40.50.12580">
    <property type="match status" value="1"/>
</dbReference>
<sequence length="382" mass="43172">MRKLIISLAAGFLAIVYKICQLFPTRRRIVCITRKKGAPPVDFTLIRDWCAAHKPEWDVVILAKSTANPLSYFFEMLRETYYIATSRAVVIERICIVVSLLGDRIAAPVIQIWHAVGNMKKFGYTVVDTPEGHSSEVMELTRMHTGYDAVAISSMDFREQFAAGFNVDPAIIFEAPLPRVDLFRDPVHREQQRRAVQEAYPALADGRSVIVYCPTYRKDVPANQHEAMERLLAAVDFSRYHLVFKPHPLSHLAFDDPRVITIAGTSPDALYAADYVISDYSTVIYEAGLLGVPVYLYAYDWDAYNEKRGFNFDISHEVPTLFTDDAAAIIAAIDEGSFDHDAYARFMARNVTLPAEDTCTAQMCRKVIAFAERSRAKNRHTI</sequence>